<dbReference type="InterPro" id="IPR008862">
    <property type="entry name" value="Tcp11"/>
</dbReference>
<dbReference type="Proteomes" id="UP000075886">
    <property type="component" value="Unassembled WGS sequence"/>
</dbReference>
<dbReference type="GO" id="GO:0007165">
    <property type="term" value="P:signal transduction"/>
    <property type="evidence" value="ECO:0007669"/>
    <property type="project" value="TreeGrafter"/>
</dbReference>
<comment type="similarity">
    <text evidence="1">Belongs to the TCP11 family.</text>
</comment>
<dbReference type="VEuPathDB" id="VectorBase:AFAF009211"/>
<accession>A0A182QFM2</accession>
<protein>
    <submittedName>
        <fullName evidence="3">Uncharacterized protein</fullName>
    </submittedName>
</protein>
<reference evidence="3" key="2">
    <citation type="submission" date="2020-05" db="UniProtKB">
        <authorList>
            <consortium name="EnsemblMetazoa"/>
        </authorList>
    </citation>
    <scope>IDENTIFICATION</scope>
    <source>
        <strain evidence="3">FAR1</strain>
    </source>
</reference>
<reference evidence="4" key="1">
    <citation type="submission" date="2014-01" db="EMBL/GenBank/DDBJ databases">
        <title>The Genome Sequence of Anopheles farauti FAR1 (V2).</title>
        <authorList>
            <consortium name="The Broad Institute Genomics Platform"/>
            <person name="Neafsey D.E."/>
            <person name="Besansky N."/>
            <person name="Howell P."/>
            <person name="Walton C."/>
            <person name="Young S.K."/>
            <person name="Zeng Q."/>
            <person name="Gargeya S."/>
            <person name="Fitzgerald M."/>
            <person name="Haas B."/>
            <person name="Abouelleil A."/>
            <person name="Allen A.W."/>
            <person name="Alvarado L."/>
            <person name="Arachchi H.M."/>
            <person name="Berlin A.M."/>
            <person name="Chapman S.B."/>
            <person name="Gainer-Dewar J."/>
            <person name="Goldberg J."/>
            <person name="Griggs A."/>
            <person name="Gujja S."/>
            <person name="Hansen M."/>
            <person name="Howarth C."/>
            <person name="Imamovic A."/>
            <person name="Ireland A."/>
            <person name="Larimer J."/>
            <person name="McCowan C."/>
            <person name="Murphy C."/>
            <person name="Pearson M."/>
            <person name="Poon T.W."/>
            <person name="Priest M."/>
            <person name="Roberts A."/>
            <person name="Saif S."/>
            <person name="Shea T."/>
            <person name="Sisk P."/>
            <person name="Sykes S."/>
            <person name="Wortman J."/>
            <person name="Nusbaum C."/>
            <person name="Birren B."/>
        </authorList>
    </citation>
    <scope>NUCLEOTIDE SEQUENCE [LARGE SCALE GENOMIC DNA]</scope>
    <source>
        <strain evidence="4">FAR1</strain>
    </source>
</reference>
<keyword evidence="4" id="KW-1185">Reference proteome</keyword>
<dbReference type="Pfam" id="PF05794">
    <property type="entry name" value="Tcp11"/>
    <property type="match status" value="1"/>
</dbReference>
<evidence type="ECO:0000256" key="1">
    <source>
        <dbReference type="ARBA" id="ARBA00010954"/>
    </source>
</evidence>
<dbReference type="PANTHER" id="PTHR12832:SF11">
    <property type="entry name" value="LD23868P"/>
    <property type="match status" value="1"/>
</dbReference>
<dbReference type="PANTHER" id="PTHR12832">
    <property type="entry name" value="TESTIS-SPECIFIC PROTEIN PBS13 T-COMPLEX 11"/>
    <property type="match status" value="1"/>
</dbReference>
<dbReference type="EnsemblMetazoa" id="AFAF009211-RA">
    <property type="protein sequence ID" value="AFAF009211-PA"/>
    <property type="gene ID" value="AFAF009211"/>
</dbReference>
<name>A0A182QFM2_9DIPT</name>
<organism evidence="3 4">
    <name type="scientific">Anopheles farauti</name>
    <dbReference type="NCBI Taxonomy" id="69004"/>
    <lineage>
        <taxon>Eukaryota</taxon>
        <taxon>Metazoa</taxon>
        <taxon>Ecdysozoa</taxon>
        <taxon>Arthropoda</taxon>
        <taxon>Hexapoda</taxon>
        <taxon>Insecta</taxon>
        <taxon>Pterygota</taxon>
        <taxon>Neoptera</taxon>
        <taxon>Endopterygota</taxon>
        <taxon>Diptera</taxon>
        <taxon>Nematocera</taxon>
        <taxon>Culicoidea</taxon>
        <taxon>Culicidae</taxon>
        <taxon>Anophelinae</taxon>
        <taxon>Anopheles</taxon>
    </lineage>
</organism>
<proteinExistence type="inferred from homology"/>
<evidence type="ECO:0000313" key="3">
    <source>
        <dbReference type="EnsemblMetazoa" id="AFAF009211-PA"/>
    </source>
</evidence>
<evidence type="ECO:0000313" key="4">
    <source>
        <dbReference type="Proteomes" id="UP000075886"/>
    </source>
</evidence>
<dbReference type="EMBL" id="AXCN02002488">
    <property type="status" value="NOT_ANNOTATED_CDS"/>
    <property type="molecule type" value="Genomic_DNA"/>
</dbReference>
<evidence type="ECO:0000256" key="2">
    <source>
        <dbReference type="SAM" id="MobiDB-lite"/>
    </source>
</evidence>
<dbReference type="STRING" id="69004.A0A182QFM2"/>
<sequence>MLRCNLSLRLTSCFIVEMPDNTGRDARMKKEEEAASSKSGAGEEKKKIVDMLSNLVQKMTINREEAKNMGFLVPPVGDEPAKFVLLEDFERSLEDLALLHEIAMNDSFAIGRAQEESSELYDRVKKQMHNAYWDMLKNELETDPPGFTMVFSLLNDIKDSFETLLAGNNDRSLANIRHVLDPEVLRQVAQDDGLGVLDSSTMFLLTMMGLACSPVRDAEIAALKSEQDLIKRLRGLMETLGRMKCDMANYTLRTQRGDILRYAVDYEKHRFAEMQAICKQEFPATIEWLRRNCVIPANEQVDSDTIMLMDGMVQLPNHMFEAYIELIDPEKNHPFPELLQLDQRRMQQVKSVAQQLCICATIMQLTCASVLPFTASKNRAELARALIILCKDVPSKAKLSETLESLALQVLAAIDSFIAQNTDAAKTVTEQHKQALKAQIMQIAGLRQSGVFSVIWGKLVMHVKNILKTFTCDGVPIPTSFIDYRGELNKNCMLFKRVVTHNYFVYGEHYQKYIQEF</sequence>
<feature type="region of interest" description="Disordered" evidence="2">
    <location>
        <begin position="24"/>
        <end position="43"/>
    </location>
</feature>
<dbReference type="AlphaFoldDB" id="A0A182QFM2"/>